<proteinExistence type="predicted"/>
<keyword evidence="2" id="KW-1185">Reference proteome</keyword>
<dbReference type="EMBL" id="RRYP01016639">
    <property type="protein sequence ID" value="TNV74788.1"/>
    <property type="molecule type" value="Genomic_DNA"/>
</dbReference>
<organism evidence="1 2">
    <name type="scientific">Halteria grandinella</name>
    <dbReference type="NCBI Taxonomy" id="5974"/>
    <lineage>
        <taxon>Eukaryota</taxon>
        <taxon>Sar</taxon>
        <taxon>Alveolata</taxon>
        <taxon>Ciliophora</taxon>
        <taxon>Intramacronucleata</taxon>
        <taxon>Spirotrichea</taxon>
        <taxon>Stichotrichia</taxon>
        <taxon>Sporadotrichida</taxon>
        <taxon>Halteriidae</taxon>
        <taxon>Halteria</taxon>
    </lineage>
</organism>
<dbReference type="AlphaFoldDB" id="A0A8J8NHD6"/>
<dbReference type="Proteomes" id="UP000785679">
    <property type="component" value="Unassembled WGS sequence"/>
</dbReference>
<comment type="caution">
    <text evidence="1">The sequence shown here is derived from an EMBL/GenBank/DDBJ whole genome shotgun (WGS) entry which is preliminary data.</text>
</comment>
<evidence type="ECO:0000313" key="1">
    <source>
        <dbReference type="EMBL" id="TNV74788.1"/>
    </source>
</evidence>
<sequence length="115" mass="12897">MVMSKFEQTGFGLLGQSRDLGLSLSNNLRMPNLQRGLSFEDGGFAYNLSLQSEVQPRHTPPQIGYATRPGSIIQGGETIASHILRLKDDQVPEAGYNDGSNVYKQYYKARRDRIY</sequence>
<name>A0A8J8NHD6_HALGN</name>
<accession>A0A8J8NHD6</accession>
<gene>
    <name evidence="1" type="ORF">FGO68_gene9933</name>
</gene>
<reference evidence="1" key="1">
    <citation type="submission" date="2019-06" db="EMBL/GenBank/DDBJ databases">
        <authorList>
            <person name="Zheng W."/>
        </authorList>
    </citation>
    <scope>NUCLEOTIDE SEQUENCE</scope>
    <source>
        <strain evidence="1">QDHG01</strain>
    </source>
</reference>
<evidence type="ECO:0000313" key="2">
    <source>
        <dbReference type="Proteomes" id="UP000785679"/>
    </source>
</evidence>
<protein>
    <submittedName>
        <fullName evidence="1">Uncharacterized protein</fullName>
    </submittedName>
</protein>